<dbReference type="EMBL" id="BOMN01000057">
    <property type="protein sequence ID" value="GIE21371.1"/>
    <property type="molecule type" value="Genomic_DNA"/>
</dbReference>
<comment type="caution">
    <text evidence="1">The sequence shown here is derived from an EMBL/GenBank/DDBJ whole genome shotgun (WGS) entry which is preliminary data.</text>
</comment>
<organism evidence="1 2">
    <name type="scientific">Winogradskya humida</name>
    <dbReference type="NCBI Taxonomy" id="113566"/>
    <lineage>
        <taxon>Bacteria</taxon>
        <taxon>Bacillati</taxon>
        <taxon>Actinomycetota</taxon>
        <taxon>Actinomycetes</taxon>
        <taxon>Micromonosporales</taxon>
        <taxon>Micromonosporaceae</taxon>
        <taxon>Winogradskya</taxon>
    </lineage>
</organism>
<protein>
    <submittedName>
        <fullName evidence="1">Uncharacterized protein</fullName>
    </submittedName>
</protein>
<reference evidence="1 2" key="1">
    <citation type="submission" date="2021-01" db="EMBL/GenBank/DDBJ databases">
        <title>Whole genome shotgun sequence of Actinoplanes humidus NBRC 14915.</title>
        <authorList>
            <person name="Komaki H."/>
            <person name="Tamura T."/>
        </authorList>
    </citation>
    <scope>NUCLEOTIDE SEQUENCE [LARGE SCALE GENOMIC DNA]</scope>
    <source>
        <strain evidence="1 2">NBRC 14915</strain>
    </source>
</reference>
<proteinExistence type="predicted"/>
<sequence length="115" mass="12590">MIQIDGVHVQDSLVALSAAGVPILQVRWLEARGAEEVVNGAGAVVFGPIRSWTLRGNDLTFEYGERAATELGFPTLHELQLDVPEEEIARTRDELLEILNGTCCVIDTPGLRYTD</sequence>
<gene>
    <name evidence="1" type="ORF">Ahu01nite_044730</name>
</gene>
<dbReference type="RefSeq" id="WP_203838497.1">
    <property type="nucleotide sequence ID" value="NZ_BAAATV010000002.1"/>
</dbReference>
<name>A0ABQ3ZS12_9ACTN</name>
<evidence type="ECO:0000313" key="2">
    <source>
        <dbReference type="Proteomes" id="UP000603200"/>
    </source>
</evidence>
<evidence type="ECO:0000313" key="1">
    <source>
        <dbReference type="EMBL" id="GIE21371.1"/>
    </source>
</evidence>
<keyword evidence="2" id="KW-1185">Reference proteome</keyword>
<accession>A0ABQ3ZS12</accession>
<dbReference type="Proteomes" id="UP000603200">
    <property type="component" value="Unassembled WGS sequence"/>
</dbReference>